<dbReference type="KEGG" id="lyk:FLP23_07930"/>
<keyword evidence="2" id="KW-1185">Reference proteome</keyword>
<sequence length="142" mass="15163">MTDAAEPAERPSELRFGPPEVRFTTAADAGVWFGPGLEPTVYTWTLTDPKGRILAVSATAFPVIRMAELDARRIREFAEELQLEFTVDPDGRGIAWAGYRGGIAILSSAGWHADRTDALHEATIAVGLLAVASVAQGAILAD</sequence>
<evidence type="ECO:0008006" key="3">
    <source>
        <dbReference type="Google" id="ProtNLM"/>
    </source>
</evidence>
<accession>A0A5C1Y984</accession>
<evidence type="ECO:0000313" key="2">
    <source>
        <dbReference type="Proteomes" id="UP000322159"/>
    </source>
</evidence>
<dbReference type="RefSeq" id="WP_149325356.1">
    <property type="nucleotide sequence ID" value="NZ_CP043504.1"/>
</dbReference>
<gene>
    <name evidence="1" type="ORF">FLP23_07930</name>
</gene>
<dbReference type="Proteomes" id="UP000322159">
    <property type="component" value="Chromosome"/>
</dbReference>
<dbReference type="OrthoDB" id="4332557at2"/>
<reference evidence="1 2" key="1">
    <citation type="submission" date="2019-09" db="EMBL/GenBank/DDBJ databases">
        <title>Genome sequencing of strain KACC 19322.</title>
        <authorList>
            <person name="Heo J."/>
            <person name="Kim S.-J."/>
            <person name="Kim J.-S."/>
            <person name="Hong S.-B."/>
            <person name="Kwon S.-W."/>
        </authorList>
    </citation>
    <scope>NUCLEOTIDE SEQUENCE [LARGE SCALE GENOMIC DNA]</scope>
    <source>
        <strain evidence="1 2">KACC 19322</strain>
    </source>
</reference>
<name>A0A5C1Y984_9MICO</name>
<dbReference type="EMBL" id="CP043504">
    <property type="protein sequence ID" value="QEO09938.1"/>
    <property type="molecule type" value="Genomic_DNA"/>
</dbReference>
<evidence type="ECO:0000313" key="1">
    <source>
        <dbReference type="EMBL" id="QEO09938.1"/>
    </source>
</evidence>
<organism evidence="1 2">
    <name type="scientific">Protaetiibacter larvae</name>
    <dbReference type="NCBI Taxonomy" id="2592654"/>
    <lineage>
        <taxon>Bacteria</taxon>
        <taxon>Bacillati</taxon>
        <taxon>Actinomycetota</taxon>
        <taxon>Actinomycetes</taxon>
        <taxon>Micrococcales</taxon>
        <taxon>Microbacteriaceae</taxon>
        <taxon>Protaetiibacter</taxon>
    </lineage>
</organism>
<dbReference type="AlphaFoldDB" id="A0A5C1Y984"/>
<protein>
    <recommendedName>
        <fullName evidence="3">DUF1508 domain-containing protein</fullName>
    </recommendedName>
</protein>
<proteinExistence type="predicted"/>